<name>A0A8T1ZPH4_9BRAS</name>
<dbReference type="AlphaFoldDB" id="A0A8T1ZPH4"/>
<protein>
    <submittedName>
        <fullName evidence="3">MATH/TRAF domain</fullName>
    </submittedName>
</protein>
<dbReference type="InterPro" id="IPR002083">
    <property type="entry name" value="MATH/TRAF_dom"/>
</dbReference>
<feature type="coiled-coil region" evidence="1">
    <location>
        <begin position="347"/>
        <end position="388"/>
    </location>
</feature>
<dbReference type="PROSITE" id="PS50144">
    <property type="entry name" value="MATH"/>
    <property type="match status" value="1"/>
</dbReference>
<reference evidence="3 4" key="1">
    <citation type="submission" date="2020-12" db="EMBL/GenBank/DDBJ databases">
        <title>Concerted genomic and epigenomic changes stabilize Arabidopsis allopolyploids.</title>
        <authorList>
            <person name="Chen Z."/>
        </authorList>
    </citation>
    <scope>NUCLEOTIDE SEQUENCE [LARGE SCALE GENOMIC DNA]</scope>
    <source>
        <strain evidence="3">Allo738</strain>
        <tissue evidence="3">Leaf</tissue>
    </source>
</reference>
<feature type="domain" description="MATH" evidence="2">
    <location>
        <begin position="110"/>
        <end position="235"/>
    </location>
</feature>
<evidence type="ECO:0000259" key="2">
    <source>
        <dbReference type="PROSITE" id="PS50144"/>
    </source>
</evidence>
<feature type="non-terminal residue" evidence="3">
    <location>
        <position position="402"/>
    </location>
</feature>
<accession>A0A8T1ZPH4</accession>
<proteinExistence type="predicted"/>
<organism evidence="3 4">
    <name type="scientific">Arabidopsis thaliana x Arabidopsis arenosa</name>
    <dbReference type="NCBI Taxonomy" id="1240361"/>
    <lineage>
        <taxon>Eukaryota</taxon>
        <taxon>Viridiplantae</taxon>
        <taxon>Streptophyta</taxon>
        <taxon>Embryophyta</taxon>
        <taxon>Tracheophyta</taxon>
        <taxon>Spermatophyta</taxon>
        <taxon>Magnoliopsida</taxon>
        <taxon>eudicotyledons</taxon>
        <taxon>Gunneridae</taxon>
        <taxon>Pentapetalae</taxon>
        <taxon>rosids</taxon>
        <taxon>malvids</taxon>
        <taxon>Brassicales</taxon>
        <taxon>Brassicaceae</taxon>
        <taxon>Camelineae</taxon>
        <taxon>Arabidopsis</taxon>
    </lineage>
</organism>
<dbReference type="CDD" id="cd00121">
    <property type="entry name" value="MATH"/>
    <property type="match status" value="1"/>
</dbReference>
<evidence type="ECO:0000256" key="1">
    <source>
        <dbReference type="SAM" id="Coils"/>
    </source>
</evidence>
<keyword evidence="4" id="KW-1185">Reference proteome</keyword>
<evidence type="ECO:0000313" key="4">
    <source>
        <dbReference type="Proteomes" id="UP000694240"/>
    </source>
</evidence>
<dbReference type="PANTHER" id="PTHR46236">
    <property type="entry name" value="TRAF-LIKE SUPERFAMILY PROTEIN"/>
    <property type="match status" value="1"/>
</dbReference>
<dbReference type="EMBL" id="JAEFBK010000010">
    <property type="protein sequence ID" value="KAG7561317.1"/>
    <property type="molecule type" value="Genomic_DNA"/>
</dbReference>
<gene>
    <name evidence="3" type="ORF">ISN45_Aa05g027480</name>
</gene>
<evidence type="ECO:0000313" key="3">
    <source>
        <dbReference type="EMBL" id="KAG7561317.1"/>
    </source>
</evidence>
<keyword evidence="1" id="KW-0175">Coiled coil</keyword>
<dbReference type="SMART" id="SM00061">
    <property type="entry name" value="MATH"/>
    <property type="match status" value="1"/>
</dbReference>
<dbReference type="Pfam" id="PF22486">
    <property type="entry name" value="MATH_2"/>
    <property type="match status" value="1"/>
</dbReference>
<sequence length="402" mass="46197">GDSVVRMVVEIKKIYDRYADKEDLVQHDDVYSEDWSDYYEYDNDWDHHDYSYADNDMSDCYAYEEESEPEFDYGDDSPFEGIKQDTSRGQDFPIFEEWKLHQVSMGKKFNKKITWTIKDFSSLPADIIYSDPFVVDGCNWCLTAYPKGYNFIGYLSLYLEVADNGALPFGWRRRARYTLTIVNQNSEKNFQPTEAKEWFDDSTRWGCPSIIPLNEINAKDSGFLINGELKIVAEIDILEVIGDVDVSEGISVVKETIDVNGFQLLPSQATSVSHMFERHPAIASEFRPKNPSLRTGYMSLLLSLIETLSQSPQELSKDDLCDVYIALGYMTDAGFKLDWLEKKLFEVAQKKEDDEAGETRLRELEEELKDMKLKCSKMEALVEEEKAKVSAAKAPLSFDDVV</sequence>
<dbReference type="PANTHER" id="PTHR46236:SF7">
    <property type="entry name" value="PROTEIN RESTRICTED TEV MOVEMENT 3"/>
    <property type="match status" value="1"/>
</dbReference>
<comment type="caution">
    <text evidence="3">The sequence shown here is derived from an EMBL/GenBank/DDBJ whole genome shotgun (WGS) entry which is preliminary data.</text>
</comment>
<dbReference type="InterPro" id="IPR050804">
    <property type="entry name" value="MCC"/>
</dbReference>
<dbReference type="Proteomes" id="UP000694240">
    <property type="component" value="Chromosome 10"/>
</dbReference>